<dbReference type="EMBL" id="MK071979">
    <property type="protein sequence ID" value="AYV75216.1"/>
    <property type="molecule type" value="Genomic_DNA"/>
</dbReference>
<reference evidence="1" key="1">
    <citation type="submission" date="2018-10" db="EMBL/GenBank/DDBJ databases">
        <title>Hidden diversity of soil giant viruses.</title>
        <authorList>
            <person name="Schulz F."/>
            <person name="Alteio L."/>
            <person name="Goudeau D."/>
            <person name="Ryan E.M."/>
            <person name="Malmstrom R.R."/>
            <person name="Blanchard J."/>
            <person name="Woyke T."/>
        </authorList>
    </citation>
    <scope>NUCLEOTIDE SEQUENCE</scope>
    <source>
        <strain evidence="1">TEV1</strain>
    </source>
</reference>
<evidence type="ECO:0000313" key="1">
    <source>
        <dbReference type="EMBL" id="AYV75216.1"/>
    </source>
</evidence>
<gene>
    <name evidence="1" type="ORF">Terrestrivirus1_90</name>
</gene>
<accession>A0A3G4ZK59</accession>
<organism evidence="1">
    <name type="scientific">Terrestrivirus sp</name>
    <dbReference type="NCBI Taxonomy" id="2487775"/>
    <lineage>
        <taxon>Viruses</taxon>
        <taxon>Varidnaviria</taxon>
        <taxon>Bamfordvirae</taxon>
        <taxon>Nucleocytoviricota</taxon>
        <taxon>Megaviricetes</taxon>
        <taxon>Imitervirales</taxon>
        <taxon>Mimiviridae</taxon>
        <taxon>Klosneuvirinae</taxon>
    </lineage>
</organism>
<sequence>MSDSQIQPEASYINVCCIDYRYDALTTEYFQSIGLRDTYFLATTAGAALCLGYEKYCSDICNKKSRCCKSKKTCDPENPDMELLKESLAKNIEIALSLRPNIQNLYLLNHQDCGAFKAFLSCSGYPDTLGGDNKKEIEINTKLLIYAKKYIERNFPNITNIRLGLIDVDGSVADLDIESCTWIVQTERFSIELRSALWFGIPLGGEYYVDECVCHDKKK</sequence>
<name>A0A3G4ZK59_9VIRU</name>
<protein>
    <submittedName>
        <fullName evidence="1">Uncharacterized protein</fullName>
    </submittedName>
</protein>
<proteinExistence type="predicted"/>